<dbReference type="InterPro" id="IPR040357">
    <property type="entry name" value="Vma22/CCDC115"/>
</dbReference>
<evidence type="ECO:0000313" key="2">
    <source>
        <dbReference type="Proteomes" id="UP000695000"/>
    </source>
</evidence>
<organism evidence="2 3">
    <name type="scientific">Nicrophorus vespilloides</name>
    <name type="common">Boreal carrion beetle</name>
    <dbReference type="NCBI Taxonomy" id="110193"/>
    <lineage>
        <taxon>Eukaryota</taxon>
        <taxon>Metazoa</taxon>
        <taxon>Ecdysozoa</taxon>
        <taxon>Arthropoda</taxon>
        <taxon>Hexapoda</taxon>
        <taxon>Insecta</taxon>
        <taxon>Pterygota</taxon>
        <taxon>Neoptera</taxon>
        <taxon>Endopterygota</taxon>
        <taxon>Coleoptera</taxon>
        <taxon>Polyphaga</taxon>
        <taxon>Staphyliniformia</taxon>
        <taxon>Silphidae</taxon>
        <taxon>Nicrophorinae</taxon>
        <taxon>Nicrophorus</taxon>
    </lineage>
</organism>
<dbReference type="Gene3D" id="1.10.287.3240">
    <property type="match status" value="1"/>
</dbReference>
<protein>
    <recommendedName>
        <fullName evidence="1">Vacuolar ATPase assembly protein VMA22</fullName>
    </recommendedName>
</protein>
<evidence type="ECO:0000256" key="1">
    <source>
        <dbReference type="ARBA" id="ARBA00093634"/>
    </source>
</evidence>
<accession>A0ABM1NDY4</accession>
<gene>
    <name evidence="3" type="primary">LOC108568449</name>
</gene>
<dbReference type="Proteomes" id="UP000695000">
    <property type="component" value="Unplaced"/>
</dbReference>
<keyword evidence="2" id="KW-1185">Reference proteome</keyword>
<sequence>MSPDLDRINSILDKLTLDSLTLMEKHIQSKLELEKCMSEGESNLAKARYIKGQNAVSQLQLPTEDSKEFNALATVHRDKNSKLQEEVFDLEIRKATNEENPLKWFGILIPQSMHKAQDDYKRSLHRVKESANIQVQLHQTLSTMKQMKLLKKQIMCKE</sequence>
<proteinExistence type="predicted"/>
<dbReference type="RefSeq" id="XP_017785034.1">
    <property type="nucleotide sequence ID" value="XM_017929545.1"/>
</dbReference>
<dbReference type="GeneID" id="108568449"/>
<dbReference type="PANTHER" id="PTHR31996:SF2">
    <property type="entry name" value="COILED-COIL DOMAIN-CONTAINING PROTEIN 115"/>
    <property type="match status" value="1"/>
</dbReference>
<dbReference type="PANTHER" id="PTHR31996">
    <property type="entry name" value="COILED-COIL DOMAIN-CONTAINING PROTEIN 115"/>
    <property type="match status" value="1"/>
</dbReference>
<reference evidence="3" key="1">
    <citation type="submission" date="2025-08" db="UniProtKB">
        <authorList>
            <consortium name="RefSeq"/>
        </authorList>
    </citation>
    <scope>IDENTIFICATION</scope>
    <source>
        <tissue evidence="3">Whole Larva</tissue>
    </source>
</reference>
<name>A0ABM1NDY4_NICVS</name>
<evidence type="ECO:0000313" key="3">
    <source>
        <dbReference type="RefSeq" id="XP_017785034.1"/>
    </source>
</evidence>